<keyword evidence="9" id="KW-1185">Reference proteome</keyword>
<proteinExistence type="predicted"/>
<dbReference type="InterPro" id="IPR013210">
    <property type="entry name" value="LRR_N_plant-typ"/>
</dbReference>
<comment type="subcellular location">
    <subcellularLocation>
        <location evidence="1">Membrane</location>
    </subcellularLocation>
</comment>
<evidence type="ECO:0000256" key="1">
    <source>
        <dbReference type="ARBA" id="ARBA00004370"/>
    </source>
</evidence>
<dbReference type="InterPro" id="IPR001611">
    <property type="entry name" value="Leu-rich_rpt"/>
</dbReference>
<sequence length="142" mass="15104">MKTAYLFLTYLSLLTLCLCPSRAATSEAEGLMRWKSSLSSSASLKSWSVNNISNHCRWIGIRCNDGGSVSGIDLPGADLVGTLDLFHFTALLNLTTFNLNGNALNGSIPAALGNLTSLTLLDLSNNLFSGAIPPEIGRLTEL</sequence>
<dbReference type="Gene3D" id="3.80.10.10">
    <property type="entry name" value="Ribonuclease Inhibitor"/>
    <property type="match status" value="1"/>
</dbReference>
<dbReference type="Proteomes" id="UP001567538">
    <property type="component" value="Unassembled WGS sequence"/>
</dbReference>
<evidence type="ECO:0000256" key="4">
    <source>
        <dbReference type="ARBA" id="ARBA00022737"/>
    </source>
</evidence>
<evidence type="ECO:0000256" key="5">
    <source>
        <dbReference type="ARBA" id="ARBA00023136"/>
    </source>
</evidence>
<keyword evidence="4" id="KW-0677">Repeat</keyword>
<comment type="caution">
    <text evidence="8">The sequence shown here is derived from an EMBL/GenBank/DDBJ whole genome shotgun (WGS) entry which is preliminary data.</text>
</comment>
<dbReference type="SUPFAM" id="SSF52058">
    <property type="entry name" value="L domain-like"/>
    <property type="match status" value="1"/>
</dbReference>
<dbReference type="Pfam" id="PF00560">
    <property type="entry name" value="LRR_1"/>
    <property type="match status" value="2"/>
</dbReference>
<keyword evidence="5" id="KW-0472">Membrane</keyword>
<evidence type="ECO:0000259" key="7">
    <source>
        <dbReference type="Pfam" id="PF08263"/>
    </source>
</evidence>
<dbReference type="EMBL" id="JBEAFC010000009">
    <property type="protein sequence ID" value="KAL1542291.1"/>
    <property type="molecule type" value="Genomic_DNA"/>
</dbReference>
<name>A0ABD1GH36_SALDI</name>
<evidence type="ECO:0000256" key="6">
    <source>
        <dbReference type="SAM" id="SignalP"/>
    </source>
</evidence>
<dbReference type="InterPro" id="IPR032675">
    <property type="entry name" value="LRR_dom_sf"/>
</dbReference>
<organism evidence="8 9">
    <name type="scientific">Salvia divinorum</name>
    <name type="common">Maria pastora</name>
    <name type="synonym">Diviner's sage</name>
    <dbReference type="NCBI Taxonomy" id="28513"/>
    <lineage>
        <taxon>Eukaryota</taxon>
        <taxon>Viridiplantae</taxon>
        <taxon>Streptophyta</taxon>
        <taxon>Embryophyta</taxon>
        <taxon>Tracheophyta</taxon>
        <taxon>Spermatophyta</taxon>
        <taxon>Magnoliopsida</taxon>
        <taxon>eudicotyledons</taxon>
        <taxon>Gunneridae</taxon>
        <taxon>Pentapetalae</taxon>
        <taxon>asterids</taxon>
        <taxon>lamiids</taxon>
        <taxon>Lamiales</taxon>
        <taxon>Lamiaceae</taxon>
        <taxon>Nepetoideae</taxon>
        <taxon>Mentheae</taxon>
        <taxon>Salviinae</taxon>
        <taxon>Salvia</taxon>
        <taxon>Salvia subgen. Calosphace</taxon>
    </lineage>
</organism>
<accession>A0ABD1GH36</accession>
<dbReference type="FunFam" id="3.80.10.10:FF:000400">
    <property type="entry name" value="Nuclear pore complex protein NUP107"/>
    <property type="match status" value="1"/>
</dbReference>
<evidence type="ECO:0000313" key="9">
    <source>
        <dbReference type="Proteomes" id="UP001567538"/>
    </source>
</evidence>
<evidence type="ECO:0000256" key="3">
    <source>
        <dbReference type="ARBA" id="ARBA00022729"/>
    </source>
</evidence>
<evidence type="ECO:0000256" key="2">
    <source>
        <dbReference type="ARBA" id="ARBA00022614"/>
    </source>
</evidence>
<keyword evidence="3 6" id="KW-0732">Signal</keyword>
<keyword evidence="2" id="KW-0433">Leucine-rich repeat</keyword>
<feature type="chain" id="PRO_5044742970" evidence="6">
    <location>
        <begin position="24"/>
        <end position="142"/>
    </location>
</feature>
<gene>
    <name evidence="8" type="ORF">AAHA92_26408</name>
</gene>
<dbReference type="PANTHER" id="PTHR47988">
    <property type="entry name" value="SOMATIC EMBRYOGENESIS RECEPTOR KINASE 1"/>
    <property type="match status" value="1"/>
</dbReference>
<reference evidence="8 9" key="1">
    <citation type="submission" date="2024-06" db="EMBL/GenBank/DDBJ databases">
        <title>A chromosome level genome sequence of Diviner's sage (Salvia divinorum).</title>
        <authorList>
            <person name="Ford S.A."/>
            <person name="Ro D.-K."/>
            <person name="Ness R.W."/>
            <person name="Phillips M.A."/>
        </authorList>
    </citation>
    <scope>NUCLEOTIDE SEQUENCE [LARGE SCALE GENOMIC DNA]</scope>
    <source>
        <strain evidence="8">SAF-2024a</strain>
        <tissue evidence="8">Leaf</tissue>
    </source>
</reference>
<feature type="domain" description="Leucine-rich repeat-containing N-terminal plant-type" evidence="7">
    <location>
        <begin position="26"/>
        <end position="64"/>
    </location>
</feature>
<dbReference type="GO" id="GO:0016020">
    <property type="term" value="C:membrane"/>
    <property type="evidence" value="ECO:0007669"/>
    <property type="project" value="UniProtKB-SubCell"/>
</dbReference>
<dbReference type="AlphaFoldDB" id="A0ABD1GH36"/>
<feature type="signal peptide" evidence="6">
    <location>
        <begin position="1"/>
        <end position="23"/>
    </location>
</feature>
<evidence type="ECO:0000313" key="8">
    <source>
        <dbReference type="EMBL" id="KAL1542291.1"/>
    </source>
</evidence>
<protein>
    <submittedName>
        <fullName evidence="8">MDIS1-interacting receptor like kinase 2-like</fullName>
    </submittedName>
</protein>
<dbReference type="Pfam" id="PF08263">
    <property type="entry name" value="LRRNT_2"/>
    <property type="match status" value="1"/>
</dbReference>